<keyword evidence="6" id="KW-0449">Lipoprotein</keyword>
<dbReference type="KEGG" id="bchi:OY14_04445"/>
<dbReference type="Pfam" id="PF00820">
    <property type="entry name" value="Lipoprotein_1"/>
    <property type="match status" value="1"/>
</dbReference>
<evidence type="ECO:0000313" key="9">
    <source>
        <dbReference type="Proteomes" id="UP000030940"/>
    </source>
</evidence>
<dbReference type="Gene3D" id="3.90.930.1">
    <property type="match status" value="1"/>
</dbReference>
<dbReference type="Gene3D" id="2.40.128.160">
    <property type="entry name" value="C1 set domains (antibody constant domain-like)"/>
    <property type="match status" value="1"/>
</dbReference>
<keyword evidence="4" id="KW-0564">Palmitate</keyword>
<keyword evidence="8" id="KW-0614">Plasmid</keyword>
<dbReference type="SUPFAM" id="SSF51087">
    <property type="entry name" value="Outer surface protein"/>
    <property type="match status" value="1"/>
</dbReference>
<evidence type="ECO:0000256" key="1">
    <source>
        <dbReference type="ARBA" id="ARBA00004459"/>
    </source>
</evidence>
<dbReference type="InterPro" id="IPR001809">
    <property type="entry name" value="OM_lipoprot_Borrelia"/>
</dbReference>
<sequence>MKKYLLGFALAITLIACAQKGADPKNTSTQEYNDQEIIDTSNKGDVTTLPLTTEDSVPLFNGTEIFISKEKNQAGKHTLRAIVDNVVLKGTSDKNTGAGQLEGFKADKSKTTILISDDLNTITIEEYNVSDKKISSKVLIKHGSITEENYKANKLDSKKLTRANETTLEYLEMTDADNAQRALETLKNGIKLEGNLVGGKTSLTIKEGSVTLTKEIEKDGKVKMFLKDTASSNNKTGVWQEATGTLTISADSKKTKNIVFLTDGTITVQKYDAAGSVLEGNPIVIKDLTELKNTLK</sequence>
<dbReference type="AlphaFoldDB" id="A0A0A7UWV6"/>
<gene>
    <name evidence="8" type="ORF">OY14_04445</name>
</gene>
<keyword evidence="5" id="KW-0998">Cell outer membrane</keyword>
<dbReference type="PROSITE" id="PS51257">
    <property type="entry name" value="PROKAR_LIPOPROTEIN"/>
    <property type="match status" value="1"/>
</dbReference>
<evidence type="ECO:0000256" key="6">
    <source>
        <dbReference type="ARBA" id="ARBA00023288"/>
    </source>
</evidence>
<evidence type="ECO:0000256" key="4">
    <source>
        <dbReference type="ARBA" id="ARBA00023139"/>
    </source>
</evidence>
<evidence type="ECO:0000256" key="3">
    <source>
        <dbReference type="ARBA" id="ARBA00023136"/>
    </source>
</evidence>
<feature type="signal peptide" evidence="7">
    <location>
        <begin position="1"/>
        <end position="18"/>
    </location>
</feature>
<dbReference type="EMBL" id="CP009912">
    <property type="protein sequence ID" value="AJA90704.1"/>
    <property type="molecule type" value="Genomic_DNA"/>
</dbReference>
<evidence type="ECO:0000256" key="5">
    <source>
        <dbReference type="ARBA" id="ARBA00023237"/>
    </source>
</evidence>
<evidence type="ECO:0000256" key="2">
    <source>
        <dbReference type="ARBA" id="ARBA00022729"/>
    </source>
</evidence>
<dbReference type="PRINTS" id="PR00968">
    <property type="entry name" value="OUTRSURFACE"/>
</dbReference>
<evidence type="ECO:0000313" key="8">
    <source>
        <dbReference type="EMBL" id="AJA90704.1"/>
    </source>
</evidence>
<proteinExistence type="predicted"/>
<accession>A0A0A7UWV6</accession>
<dbReference type="GO" id="GO:0009279">
    <property type="term" value="C:cell outer membrane"/>
    <property type="evidence" value="ECO:0007669"/>
    <property type="project" value="UniProtKB-SubCell"/>
</dbReference>
<geneLocation type="plasmid" evidence="8 9">
    <name>lp54</name>
</geneLocation>
<name>A0A0A7UWV6_9SPIR</name>
<dbReference type="InterPro" id="IPR023322">
    <property type="entry name" value="OM_lipoprot_dom_sf"/>
</dbReference>
<protein>
    <submittedName>
        <fullName evidence="8">Cell surface protein</fullName>
    </submittedName>
</protein>
<reference evidence="8 9" key="1">
    <citation type="journal article" date="2015" name="Genome Announc.">
        <title>Genome Sequence of Borrelia chilensis VA1, a South American Member of the Lyme Borreliosis Group.</title>
        <authorList>
            <person name="Huang W."/>
            <person name="Ojaimi C."/>
            <person name="Fallon J.T."/>
            <person name="Travisany D."/>
            <person name="Maass A."/>
            <person name="Ivanova L."/>
            <person name="Tomova A."/>
            <person name="Gonzalez-Acuna D."/>
            <person name="Godfrey H.P."/>
            <person name="Cabello F.C."/>
        </authorList>
    </citation>
    <scope>NUCLEOTIDE SEQUENCE [LARGE SCALE GENOMIC DNA]</scope>
    <source>
        <strain evidence="8 9">VA1</strain>
        <plasmid evidence="8">lp54</plasmid>
    </source>
</reference>
<comment type="subcellular location">
    <subcellularLocation>
        <location evidence="1">Cell outer membrane</location>
        <topology evidence="1">Lipid-anchor</topology>
    </subcellularLocation>
</comment>
<evidence type="ECO:0000256" key="7">
    <source>
        <dbReference type="SAM" id="SignalP"/>
    </source>
</evidence>
<feature type="chain" id="PRO_5002045912" evidence="7">
    <location>
        <begin position="19"/>
        <end position="296"/>
    </location>
</feature>
<keyword evidence="2 7" id="KW-0732">Signal</keyword>
<dbReference type="HOGENOM" id="CLU_1014382_0_0_12"/>
<organism evidence="8 9">
    <name type="scientific">Borreliella chilensis</name>
    <dbReference type="NCBI Taxonomy" id="1245910"/>
    <lineage>
        <taxon>Bacteria</taxon>
        <taxon>Pseudomonadati</taxon>
        <taxon>Spirochaetota</taxon>
        <taxon>Spirochaetia</taxon>
        <taxon>Spirochaetales</taxon>
        <taxon>Borreliaceae</taxon>
        <taxon>Borreliella</taxon>
    </lineage>
</organism>
<dbReference type="Proteomes" id="UP000030940">
    <property type="component" value="Plasmid lp54"/>
</dbReference>
<keyword evidence="9" id="KW-1185">Reference proteome</keyword>
<keyword evidence="3" id="KW-0472">Membrane</keyword>